<dbReference type="EMBL" id="CP032819">
    <property type="protein sequence ID" value="AZS30050.1"/>
    <property type="molecule type" value="Genomic_DNA"/>
</dbReference>
<dbReference type="OrthoDB" id="9812676at2"/>
<proteinExistence type="predicted"/>
<dbReference type="InterPro" id="IPR050709">
    <property type="entry name" value="Biotin_Carboxyl_Carrier/Decarb"/>
</dbReference>
<dbReference type="Proteomes" id="UP000270673">
    <property type="component" value="Chromosome"/>
</dbReference>
<evidence type="ECO:0000259" key="2">
    <source>
        <dbReference type="PROSITE" id="PS50968"/>
    </source>
</evidence>
<evidence type="ECO:0000313" key="3">
    <source>
        <dbReference type="EMBL" id="AZS30050.1"/>
    </source>
</evidence>
<name>A0A3Q9IP98_9BACT</name>
<dbReference type="PROSITE" id="PS50968">
    <property type="entry name" value="BIOTINYL_LIPOYL"/>
    <property type="match status" value="1"/>
</dbReference>
<dbReference type="PANTHER" id="PTHR45266:SF3">
    <property type="entry name" value="OXALOACETATE DECARBOXYLASE ALPHA CHAIN"/>
    <property type="match status" value="1"/>
</dbReference>
<dbReference type="Gene3D" id="2.40.50.100">
    <property type="match status" value="1"/>
</dbReference>
<dbReference type="KEGG" id="buy:D8S85_11165"/>
<reference evidence="3 4" key="1">
    <citation type="submission" date="2018-10" db="EMBL/GenBank/DDBJ databases">
        <title>Butyricimonas faecalis sp. nov., isolated from human faeces and emended description of the genus Butyricimonas.</title>
        <authorList>
            <person name="Le Roy T."/>
            <person name="Van der Smissen P."/>
            <person name="Paquot A."/>
            <person name="Delzenne N."/>
            <person name="Muccioli G."/>
            <person name="Collet J.-F."/>
            <person name="Cani P.D."/>
        </authorList>
    </citation>
    <scope>NUCLEOTIDE SEQUENCE [LARGE SCALE GENOMIC DNA]</scope>
    <source>
        <strain evidence="3 4">H184</strain>
    </source>
</reference>
<keyword evidence="4" id="KW-1185">Reference proteome</keyword>
<protein>
    <submittedName>
        <fullName evidence="3">Acetyl-CoA carboxylase biotin carboxyl carrier protein subunit</fullName>
    </submittedName>
</protein>
<dbReference type="PROSITE" id="PS00188">
    <property type="entry name" value="BIOTIN"/>
    <property type="match status" value="1"/>
</dbReference>
<dbReference type="InterPro" id="IPR000089">
    <property type="entry name" value="Biotin_lipoyl"/>
</dbReference>
<dbReference type="AlphaFoldDB" id="A0A3Q9IP98"/>
<keyword evidence="1" id="KW-0092">Biotin</keyword>
<accession>A0A3Q9IP98</accession>
<gene>
    <name evidence="3" type="ORF">D8S85_11165</name>
</gene>
<dbReference type="CDD" id="cd06850">
    <property type="entry name" value="biotinyl_domain"/>
    <property type="match status" value="1"/>
</dbReference>
<evidence type="ECO:0000313" key="4">
    <source>
        <dbReference type="Proteomes" id="UP000270673"/>
    </source>
</evidence>
<feature type="domain" description="Lipoyl-binding" evidence="2">
    <location>
        <begin position="102"/>
        <end position="175"/>
    </location>
</feature>
<dbReference type="SUPFAM" id="SSF51230">
    <property type="entry name" value="Single hybrid motif"/>
    <property type="match status" value="1"/>
</dbReference>
<dbReference type="PANTHER" id="PTHR45266">
    <property type="entry name" value="OXALOACETATE DECARBOXYLASE ALPHA CHAIN"/>
    <property type="match status" value="1"/>
</dbReference>
<dbReference type="FunFam" id="2.40.50.100:FF:000003">
    <property type="entry name" value="Acetyl-CoA carboxylase biotin carboxyl carrier protein"/>
    <property type="match status" value="1"/>
</dbReference>
<dbReference type="InterPro" id="IPR001882">
    <property type="entry name" value="Biotin_BS"/>
</dbReference>
<sequence length="176" mass="19836">MIGMDNKEVTKYIALSGSNTAYEFTVKNNYEFSLKRQNMRIDLVEEADGFLILLYKGIRYPVEIVSRRQNEYEILLNGVAYTFSVETPFSLNRKRLLAGRQSEIFDITIKSPMPGKILDVSIEVGQEINKGDTLVVLEAMKMQNVIVASQKGRVHRVCVIAGQTVSKDEILVEIGA</sequence>
<dbReference type="Pfam" id="PF00364">
    <property type="entry name" value="Biotin_lipoyl"/>
    <property type="match status" value="1"/>
</dbReference>
<organism evidence="3 4">
    <name type="scientific">Butyricimonas faecalis</name>
    <dbReference type="NCBI Taxonomy" id="2093856"/>
    <lineage>
        <taxon>Bacteria</taxon>
        <taxon>Pseudomonadati</taxon>
        <taxon>Bacteroidota</taxon>
        <taxon>Bacteroidia</taxon>
        <taxon>Bacteroidales</taxon>
        <taxon>Odoribacteraceae</taxon>
        <taxon>Butyricimonas</taxon>
    </lineage>
</organism>
<evidence type="ECO:0000256" key="1">
    <source>
        <dbReference type="ARBA" id="ARBA00023267"/>
    </source>
</evidence>
<dbReference type="InterPro" id="IPR011053">
    <property type="entry name" value="Single_hybrid_motif"/>
</dbReference>